<evidence type="ECO:0000313" key="2">
    <source>
        <dbReference type="EMBL" id="GMH31128.1"/>
    </source>
</evidence>
<organism evidence="2 3">
    <name type="scientific">Nepenthes gracilis</name>
    <name type="common">Slender pitcher plant</name>
    <dbReference type="NCBI Taxonomy" id="150966"/>
    <lineage>
        <taxon>Eukaryota</taxon>
        <taxon>Viridiplantae</taxon>
        <taxon>Streptophyta</taxon>
        <taxon>Embryophyta</taxon>
        <taxon>Tracheophyta</taxon>
        <taxon>Spermatophyta</taxon>
        <taxon>Magnoliopsida</taxon>
        <taxon>eudicotyledons</taxon>
        <taxon>Gunneridae</taxon>
        <taxon>Pentapetalae</taxon>
        <taxon>Caryophyllales</taxon>
        <taxon>Nepenthaceae</taxon>
        <taxon>Nepenthes</taxon>
    </lineage>
</organism>
<evidence type="ECO:0000256" key="1">
    <source>
        <dbReference type="SAM" id="Phobius"/>
    </source>
</evidence>
<feature type="transmembrane region" description="Helical" evidence="1">
    <location>
        <begin position="194"/>
        <end position="213"/>
    </location>
</feature>
<reference evidence="2" key="1">
    <citation type="submission" date="2023-05" db="EMBL/GenBank/DDBJ databases">
        <title>Nepenthes gracilis genome sequencing.</title>
        <authorList>
            <person name="Fukushima K."/>
        </authorList>
    </citation>
    <scope>NUCLEOTIDE SEQUENCE</scope>
    <source>
        <strain evidence="2">SING2019-196</strain>
    </source>
</reference>
<accession>A0AAD3TJP4</accession>
<keyword evidence="1" id="KW-0472">Membrane</keyword>
<proteinExistence type="predicted"/>
<evidence type="ECO:0000313" key="3">
    <source>
        <dbReference type="Proteomes" id="UP001279734"/>
    </source>
</evidence>
<comment type="caution">
    <text evidence="2">The sequence shown here is derived from an EMBL/GenBank/DDBJ whole genome shotgun (WGS) entry which is preliminary data.</text>
</comment>
<keyword evidence="1" id="KW-0812">Transmembrane</keyword>
<feature type="transmembrane region" description="Helical" evidence="1">
    <location>
        <begin position="12"/>
        <end position="34"/>
    </location>
</feature>
<dbReference type="AlphaFoldDB" id="A0AAD3TJP4"/>
<dbReference type="EMBL" id="BSYO01000039">
    <property type="protein sequence ID" value="GMH31128.1"/>
    <property type="molecule type" value="Genomic_DNA"/>
</dbReference>
<dbReference type="GO" id="GO:0016020">
    <property type="term" value="C:membrane"/>
    <property type="evidence" value="ECO:0007669"/>
    <property type="project" value="TreeGrafter"/>
</dbReference>
<feature type="transmembrane region" description="Helical" evidence="1">
    <location>
        <begin position="72"/>
        <end position="95"/>
    </location>
</feature>
<dbReference type="PANTHER" id="PTHR12242">
    <property type="entry name" value="OS02G0130600 PROTEIN-RELATED"/>
    <property type="match status" value="1"/>
</dbReference>
<sequence>MTNTTDPSYWLNWRFILCALWVLADMIFASFLIWKYEGHSRANVVSEHQRVSAGVLYKDEAWRTCLKGIHPAWLLAFRMFAFVLLLSLIIGNTIADGGGIFVYYTQWTFTLVTIYFGFASVFSIYGCLQCRDKIGYNADRRTLDEHGIYVAPCLGETENAPVIWKSSYNHERHRVLHTAGLFGYLLQIMYQMSAGAVVLTDVVFWLVIFPFLTSVDFKLTFYVVSMHSVNAVLLIDTFLNCMRFPMFRFGYFIFWTSTYIIFQWIIHACINLWWPYPFLDLSSSFAPLWYLGVGLLHIPCYGFFALIVTIKHFWLSRSFPETYRGTR</sequence>
<keyword evidence="3" id="KW-1185">Reference proteome</keyword>
<feature type="transmembrane region" description="Helical" evidence="1">
    <location>
        <begin position="288"/>
        <end position="310"/>
    </location>
</feature>
<keyword evidence="1" id="KW-1133">Transmembrane helix</keyword>
<dbReference type="Proteomes" id="UP001279734">
    <property type="component" value="Unassembled WGS sequence"/>
</dbReference>
<feature type="transmembrane region" description="Helical" evidence="1">
    <location>
        <begin position="107"/>
        <end position="128"/>
    </location>
</feature>
<dbReference type="PANTHER" id="PTHR12242:SF10">
    <property type="entry name" value="TRANSMEMBRANE PROTEIN"/>
    <property type="match status" value="1"/>
</dbReference>
<protein>
    <recommendedName>
        <fullName evidence="4">Transmembrane protein</fullName>
    </recommendedName>
</protein>
<name>A0AAD3TJP4_NEPGR</name>
<evidence type="ECO:0008006" key="4">
    <source>
        <dbReference type="Google" id="ProtNLM"/>
    </source>
</evidence>
<feature type="transmembrane region" description="Helical" evidence="1">
    <location>
        <begin position="251"/>
        <end position="276"/>
    </location>
</feature>
<gene>
    <name evidence="2" type="ORF">Nepgr_032971</name>
</gene>